<gene>
    <name evidence="7" type="ORF">CHU95_01845</name>
</gene>
<dbReference type="GO" id="GO:0009279">
    <property type="term" value="C:cell outer membrane"/>
    <property type="evidence" value="ECO:0007669"/>
    <property type="project" value="UniProtKB-SubCell"/>
</dbReference>
<evidence type="ECO:0000256" key="3">
    <source>
        <dbReference type="ARBA" id="ARBA00022729"/>
    </source>
</evidence>
<dbReference type="Proteomes" id="UP000216998">
    <property type="component" value="Unassembled WGS sequence"/>
</dbReference>
<feature type="region of interest" description="Disordered" evidence="6">
    <location>
        <begin position="1"/>
        <end position="46"/>
    </location>
</feature>
<dbReference type="InterPro" id="IPR010583">
    <property type="entry name" value="MipA"/>
</dbReference>
<proteinExistence type="inferred from homology"/>
<name>A0A255Z765_9PROT</name>
<evidence type="ECO:0000313" key="7">
    <source>
        <dbReference type="EMBL" id="OYQ37279.1"/>
    </source>
</evidence>
<organism evidence="7 8">
    <name type="scientific">Niveispirillum lacus</name>
    <dbReference type="NCBI Taxonomy" id="1981099"/>
    <lineage>
        <taxon>Bacteria</taxon>
        <taxon>Pseudomonadati</taxon>
        <taxon>Pseudomonadota</taxon>
        <taxon>Alphaproteobacteria</taxon>
        <taxon>Rhodospirillales</taxon>
        <taxon>Azospirillaceae</taxon>
        <taxon>Niveispirillum</taxon>
    </lineage>
</organism>
<keyword evidence="3" id="KW-0732">Signal</keyword>
<evidence type="ECO:0000256" key="4">
    <source>
        <dbReference type="ARBA" id="ARBA00023136"/>
    </source>
</evidence>
<protein>
    <recommendedName>
        <fullName evidence="9">MipA/OmpV family protein</fullName>
    </recommendedName>
</protein>
<dbReference type="AlphaFoldDB" id="A0A255Z765"/>
<reference evidence="7 8" key="1">
    <citation type="submission" date="2017-07" db="EMBL/GenBank/DDBJ databases">
        <title>Niveispirillum cyanobacteriorum sp. nov., isolated from cyanobacterial aggregates in a eutrophic lake.</title>
        <authorList>
            <person name="Cai H."/>
        </authorList>
    </citation>
    <scope>NUCLEOTIDE SEQUENCE [LARGE SCALE GENOMIC DNA]</scope>
    <source>
        <strain evidence="8">TH1-14</strain>
    </source>
</reference>
<sequence length="311" mass="33815">MITVHSGDLHHIKRSGPLSQSRRGKSWGNGPMPRSDDRREKMNTRSTGRLRMVAAMSALLSLTCATGASAQMQRPDDGWYVRLGTLGFVAPEYEGSDQYKVRPVPDIEITYDRFFLSRQGLGANLISTDSLTLGASVAFDGGRKSRKDKALTGYRNVGDTAVGHIFAEYTIDRLMLSADVGTDLLGDGHKGTEATLSATWMFNPVGRTLLMVGPSLTWASNDYMDSFFSTTIDRLDQTKIAPGSRTGYDADAGFKNVGLTAIMIHPLDKNWSITGLAGYSRLLGDAADSPFVKDNGSRDQFMGGLGLSYTF</sequence>
<dbReference type="EMBL" id="NOXU01000016">
    <property type="protein sequence ID" value="OYQ37279.1"/>
    <property type="molecule type" value="Genomic_DNA"/>
</dbReference>
<keyword evidence="5" id="KW-0998">Cell outer membrane</keyword>
<evidence type="ECO:0000256" key="1">
    <source>
        <dbReference type="ARBA" id="ARBA00004442"/>
    </source>
</evidence>
<evidence type="ECO:0000313" key="8">
    <source>
        <dbReference type="Proteomes" id="UP000216998"/>
    </source>
</evidence>
<keyword evidence="8" id="KW-1185">Reference proteome</keyword>
<accession>A0A255Z765</accession>
<feature type="compositionally biased region" description="Basic and acidic residues" evidence="6">
    <location>
        <begin position="34"/>
        <end position="43"/>
    </location>
</feature>
<evidence type="ECO:0000256" key="6">
    <source>
        <dbReference type="SAM" id="MobiDB-lite"/>
    </source>
</evidence>
<dbReference type="PANTHER" id="PTHR38776">
    <property type="entry name" value="MLTA-INTERACTING PROTEIN-RELATED"/>
    <property type="match status" value="1"/>
</dbReference>
<comment type="similarity">
    <text evidence="2">Belongs to the MipA/OmpV family.</text>
</comment>
<evidence type="ECO:0000256" key="2">
    <source>
        <dbReference type="ARBA" id="ARBA00005722"/>
    </source>
</evidence>
<evidence type="ECO:0008006" key="9">
    <source>
        <dbReference type="Google" id="ProtNLM"/>
    </source>
</evidence>
<comment type="subcellular location">
    <subcellularLocation>
        <location evidence="1">Cell outer membrane</location>
    </subcellularLocation>
</comment>
<dbReference type="Pfam" id="PF06629">
    <property type="entry name" value="MipA"/>
    <property type="match status" value="1"/>
</dbReference>
<evidence type="ECO:0000256" key="5">
    <source>
        <dbReference type="ARBA" id="ARBA00023237"/>
    </source>
</evidence>
<dbReference type="PANTHER" id="PTHR38776:SF1">
    <property type="entry name" value="MLTA-INTERACTING PROTEIN-RELATED"/>
    <property type="match status" value="1"/>
</dbReference>
<comment type="caution">
    <text evidence="7">The sequence shown here is derived from an EMBL/GenBank/DDBJ whole genome shotgun (WGS) entry which is preliminary data.</text>
</comment>
<keyword evidence="4" id="KW-0472">Membrane</keyword>